<accession>A0AAF1BNG0</accession>
<evidence type="ECO:0000313" key="2">
    <source>
        <dbReference type="Proteomes" id="UP000827549"/>
    </source>
</evidence>
<dbReference type="GeneID" id="87804866"/>
<evidence type="ECO:0000313" key="1">
    <source>
        <dbReference type="EMBL" id="WOO78058.1"/>
    </source>
</evidence>
<name>A0AAF1BNG0_9TREE</name>
<dbReference type="EMBL" id="CP086714">
    <property type="protein sequence ID" value="WOO78058.1"/>
    <property type="molecule type" value="Genomic_DNA"/>
</dbReference>
<keyword evidence="2" id="KW-1185">Reference proteome</keyword>
<dbReference type="Proteomes" id="UP000827549">
    <property type="component" value="Chromosome 1"/>
</dbReference>
<dbReference type="RefSeq" id="XP_062624090.1">
    <property type="nucleotide sequence ID" value="XM_062768106.1"/>
</dbReference>
<protein>
    <submittedName>
        <fullName evidence="1">Uncharacterized protein</fullName>
    </submittedName>
</protein>
<dbReference type="AlphaFoldDB" id="A0AAF1BNG0"/>
<organism evidence="1 2">
    <name type="scientific">Vanrija pseudolonga</name>
    <dbReference type="NCBI Taxonomy" id="143232"/>
    <lineage>
        <taxon>Eukaryota</taxon>
        <taxon>Fungi</taxon>
        <taxon>Dikarya</taxon>
        <taxon>Basidiomycota</taxon>
        <taxon>Agaricomycotina</taxon>
        <taxon>Tremellomycetes</taxon>
        <taxon>Trichosporonales</taxon>
        <taxon>Trichosporonaceae</taxon>
        <taxon>Vanrija</taxon>
    </lineage>
</organism>
<sequence length="359" mass="39366">MDTASNAAANPPLSAAQTMLNCPHVVDSILRCSNRQTLVACLRVNKTFFNTAGPMLYHTIRVDGDNMSRLLRGAVAHERNNTGTAAGEVAGSTSLRSKNDLLAHVRVVSVGSHHPHQCRAFPGVAAALFNAVHTVRIVPAVRGNNYQLEGLCMGNRSTCALLQWKSMEKLVVRNSDYGSIESLLKSLSSNTPKSMVLVVPTTEDSLMDPPQLRKATGQFPGVTEVKILFQKTWEVFPHPRNFKATRVTPQHPDAEPMEHSVIIDMLEPMGPPLHVHTIYGLESVELEYGEDEDGEDDDFRTPATQEAMQKIVKDSLLESFSAFPPLPSSGSWLSFRTLAEYAALDATEKQYELDDGLDG</sequence>
<reference evidence="1" key="1">
    <citation type="submission" date="2023-10" db="EMBL/GenBank/DDBJ databases">
        <authorList>
            <person name="Noh H."/>
        </authorList>
    </citation>
    <scope>NUCLEOTIDE SEQUENCE</scope>
    <source>
        <strain evidence="1">DUCC4014</strain>
    </source>
</reference>
<gene>
    <name evidence="1" type="ORF">LOC62_01G001611</name>
</gene>
<proteinExistence type="predicted"/>